<evidence type="ECO:0000313" key="4">
    <source>
        <dbReference type="Proteomes" id="UP000825935"/>
    </source>
</evidence>
<feature type="coiled-coil region" evidence="1">
    <location>
        <begin position="48"/>
        <end position="82"/>
    </location>
</feature>
<dbReference type="AlphaFoldDB" id="A0A8T2R0W2"/>
<dbReference type="OrthoDB" id="544175at2759"/>
<dbReference type="InterPro" id="IPR012458">
    <property type="entry name" value="DUF1664"/>
</dbReference>
<proteinExistence type="predicted"/>
<name>A0A8T2R0W2_CERRI</name>
<dbReference type="EMBL" id="CM035436">
    <property type="protein sequence ID" value="KAH7289203.1"/>
    <property type="molecule type" value="Genomic_DNA"/>
</dbReference>
<evidence type="ECO:0000259" key="2">
    <source>
        <dbReference type="Pfam" id="PF07889"/>
    </source>
</evidence>
<protein>
    <recommendedName>
        <fullName evidence="2">DUF1664 domain-containing protein</fullName>
    </recommendedName>
</protein>
<gene>
    <name evidence="3" type="ORF">KP509_31G063300</name>
</gene>
<feature type="domain" description="DUF1664" evidence="2">
    <location>
        <begin position="1"/>
        <end position="104"/>
    </location>
</feature>
<dbReference type="Proteomes" id="UP000825935">
    <property type="component" value="Chromosome 31"/>
</dbReference>
<keyword evidence="4" id="KW-1185">Reference proteome</keyword>
<keyword evidence="1" id="KW-0175">Coiled coil</keyword>
<dbReference type="Pfam" id="PF07889">
    <property type="entry name" value="DUF1664"/>
    <property type="match status" value="1"/>
</dbReference>
<comment type="caution">
    <text evidence="3">The sequence shown here is derived from an EMBL/GenBank/DDBJ whole genome shotgun (WGS) entry which is preliminary data.</text>
</comment>
<organism evidence="3 4">
    <name type="scientific">Ceratopteris richardii</name>
    <name type="common">Triangle waterfern</name>
    <dbReference type="NCBI Taxonomy" id="49495"/>
    <lineage>
        <taxon>Eukaryota</taxon>
        <taxon>Viridiplantae</taxon>
        <taxon>Streptophyta</taxon>
        <taxon>Embryophyta</taxon>
        <taxon>Tracheophyta</taxon>
        <taxon>Polypodiopsida</taxon>
        <taxon>Polypodiidae</taxon>
        <taxon>Polypodiales</taxon>
        <taxon>Pteridineae</taxon>
        <taxon>Pteridaceae</taxon>
        <taxon>Parkerioideae</taxon>
        <taxon>Ceratopteris</taxon>
    </lineage>
</organism>
<dbReference type="PANTHER" id="PTHR46667">
    <property type="entry name" value="OS05G0182700 PROTEIN"/>
    <property type="match status" value="1"/>
</dbReference>
<evidence type="ECO:0000256" key="1">
    <source>
        <dbReference type="SAM" id="Coils"/>
    </source>
</evidence>
<dbReference type="PANTHER" id="PTHR46667:SF6">
    <property type="entry name" value="OS01G0185100 PROTEIN"/>
    <property type="match status" value="1"/>
</dbReference>
<evidence type="ECO:0000313" key="3">
    <source>
        <dbReference type="EMBL" id="KAH7289203.1"/>
    </source>
</evidence>
<reference evidence="3" key="1">
    <citation type="submission" date="2021-08" db="EMBL/GenBank/DDBJ databases">
        <title>WGS assembly of Ceratopteris richardii.</title>
        <authorList>
            <person name="Marchant D.B."/>
            <person name="Chen G."/>
            <person name="Jenkins J."/>
            <person name="Shu S."/>
            <person name="Leebens-Mack J."/>
            <person name="Grimwood J."/>
            <person name="Schmutz J."/>
            <person name="Soltis P."/>
            <person name="Soltis D."/>
            <person name="Chen Z.-H."/>
        </authorList>
    </citation>
    <scope>NUCLEOTIDE SEQUENCE</scope>
    <source>
        <strain evidence="3">Whitten #5841</strain>
        <tissue evidence="3">Leaf</tissue>
    </source>
</reference>
<accession>A0A8T2R0W2</accession>
<sequence>MRWKGLSLSDFMFVTRRSLSNAVSSVSKQLEQVSAALQASKRHLASRLRRLSGTLDQAMELQAELKNEVSEVRIEVKQYGLEIETVKTLVESLGMKIDTIESKQDIANRGVVYLCSFIEKMQIPPSREAIHDLQKPLFEGDGIDHRIAFKDLQSISDALGCGDTENADSRESSEIHVACNNKGSNTRMQISPSREAIHGLQKPLFESSGIDHRIGFKDLQSIYDAIGCGDTSAENAGLRESSNTRVHRKFPLPTSTSVTQSTLRSAFT</sequence>